<name>A0A1S2N7L5_9BURK</name>
<dbReference type="EMBL" id="JRYB01000001">
    <property type="protein sequence ID" value="OIJ41045.1"/>
    <property type="molecule type" value="Genomic_DNA"/>
</dbReference>
<accession>A0A1S2N7L5</accession>
<gene>
    <name evidence="1" type="ORF">LO55_1271</name>
</gene>
<comment type="caution">
    <text evidence="1">The sequence shown here is derived from an EMBL/GenBank/DDBJ whole genome shotgun (WGS) entry which is preliminary data.</text>
</comment>
<reference evidence="1 2" key="1">
    <citation type="submission" date="2014-10" db="EMBL/GenBank/DDBJ databases">
        <authorList>
            <person name="Seo M.-J."/>
            <person name="Seok Y.J."/>
            <person name="Cha I.-T."/>
        </authorList>
    </citation>
    <scope>NUCLEOTIDE SEQUENCE [LARGE SCALE GENOMIC DNA]</scope>
    <source>
        <strain evidence="1 2">NEU</strain>
    </source>
</reference>
<dbReference type="AlphaFoldDB" id="A0A1S2N7L5"/>
<sequence>MLKIISINNTGDIKSEHVLLKAEADCNVGDYLLTDSTYGSNETPSNKLRHVFFFPILTVKKGDYVVLWTNPGNYTVGKMSNMAPQHNIHWGLQETVWNVKGDKAFLFTAPRAQRSSFTVAPKK</sequence>
<evidence type="ECO:0000313" key="1">
    <source>
        <dbReference type="EMBL" id="OIJ41045.1"/>
    </source>
</evidence>
<protein>
    <submittedName>
        <fullName evidence="1">Uncharacterized protein</fullName>
    </submittedName>
</protein>
<organism evidence="1 2">
    <name type="scientific">Massilia timonae</name>
    <dbReference type="NCBI Taxonomy" id="47229"/>
    <lineage>
        <taxon>Bacteria</taxon>
        <taxon>Pseudomonadati</taxon>
        <taxon>Pseudomonadota</taxon>
        <taxon>Betaproteobacteria</taxon>
        <taxon>Burkholderiales</taxon>
        <taxon>Oxalobacteraceae</taxon>
        <taxon>Telluria group</taxon>
        <taxon>Massilia</taxon>
    </lineage>
</organism>
<proteinExistence type="predicted"/>
<dbReference type="Proteomes" id="UP000180246">
    <property type="component" value="Unassembled WGS sequence"/>
</dbReference>
<dbReference type="RefSeq" id="WP_071360840.1">
    <property type="nucleotide sequence ID" value="NZ_JRYB01000001.1"/>
</dbReference>
<evidence type="ECO:0000313" key="2">
    <source>
        <dbReference type="Proteomes" id="UP000180246"/>
    </source>
</evidence>